<evidence type="ECO:0000313" key="1">
    <source>
        <dbReference type="EMBL" id="MFH5206864.1"/>
    </source>
</evidence>
<sequence>MTDQIRVLLVGPAPASAQSRGGMATVMRLMLDAPDPRFDIRVVPTFVDASPTTRLRVGLTGMIRATLLVLFRRVDLVHIHLSHGGSVARKSLPLLAARVSGVPAIVHGHSFDFAGWMARIPKPAASLVRVALPADRWLVLGNTLADEYRECLRVSPDVVRVL</sequence>
<proteinExistence type="predicted"/>
<organism evidence="1 2">
    <name type="scientific">Antrihabitans spumae</name>
    <dbReference type="NCBI Taxonomy" id="3373370"/>
    <lineage>
        <taxon>Bacteria</taxon>
        <taxon>Bacillati</taxon>
        <taxon>Actinomycetota</taxon>
        <taxon>Actinomycetes</taxon>
        <taxon>Mycobacteriales</taxon>
        <taxon>Nocardiaceae</taxon>
        <taxon>Antrihabitans</taxon>
    </lineage>
</organism>
<dbReference type="RefSeq" id="WP_395112258.1">
    <property type="nucleotide sequence ID" value="NZ_JBIMSO010000004.1"/>
</dbReference>
<accession>A0ABW7JJP8</accession>
<evidence type="ECO:0008006" key="3">
    <source>
        <dbReference type="Google" id="ProtNLM"/>
    </source>
</evidence>
<name>A0ABW7JJP8_9NOCA</name>
<dbReference type="Proteomes" id="UP001609175">
    <property type="component" value="Unassembled WGS sequence"/>
</dbReference>
<dbReference type="SUPFAM" id="SSF53756">
    <property type="entry name" value="UDP-Glycosyltransferase/glycogen phosphorylase"/>
    <property type="match status" value="1"/>
</dbReference>
<dbReference type="Gene3D" id="3.40.50.2000">
    <property type="entry name" value="Glycogen Phosphorylase B"/>
    <property type="match status" value="1"/>
</dbReference>
<protein>
    <recommendedName>
        <fullName evidence="3">Glycosyltransferase subfamily 4-like N-terminal domain-containing protein</fullName>
    </recommendedName>
</protein>
<dbReference type="EMBL" id="JBIMSO010000004">
    <property type="protein sequence ID" value="MFH5206864.1"/>
    <property type="molecule type" value="Genomic_DNA"/>
</dbReference>
<reference evidence="1 2" key="1">
    <citation type="submission" date="2024-10" db="EMBL/GenBank/DDBJ databases">
        <authorList>
            <person name="Riesco R."/>
        </authorList>
    </citation>
    <scope>NUCLEOTIDE SEQUENCE [LARGE SCALE GENOMIC DNA]</scope>
    <source>
        <strain evidence="1 2">NCIMB 15449</strain>
    </source>
</reference>
<evidence type="ECO:0000313" key="2">
    <source>
        <dbReference type="Proteomes" id="UP001609175"/>
    </source>
</evidence>
<comment type="caution">
    <text evidence="1">The sequence shown here is derived from an EMBL/GenBank/DDBJ whole genome shotgun (WGS) entry which is preliminary data.</text>
</comment>
<gene>
    <name evidence="1" type="ORF">ACHIPZ_01255</name>
</gene>